<name>A0A178LN58_MYCIR</name>
<dbReference type="AlphaFoldDB" id="A0A178LN58"/>
<comment type="caution">
    <text evidence="3">The sequence shown here is derived from an EMBL/GenBank/DDBJ whole genome shotgun (WGS) entry which is preliminary data.</text>
</comment>
<protein>
    <recommendedName>
        <fullName evidence="5">Secreted protein</fullName>
    </recommendedName>
</protein>
<dbReference type="Proteomes" id="UP000078396">
    <property type="component" value="Unassembled WGS sequence"/>
</dbReference>
<evidence type="ECO:0000313" key="3">
    <source>
        <dbReference type="EMBL" id="OAN32473.1"/>
    </source>
</evidence>
<keyword evidence="2" id="KW-0732">Signal</keyword>
<reference evidence="3 4" key="1">
    <citation type="submission" date="2016-04" db="EMBL/GenBank/DDBJ databases">
        <title>Draft Genome Sequences of Staphylococcus capitis Strain H36, S. capitis Strain H65, S. cohnii Strain H62, S. hominis Strain H69, Mycobacterium iranicum Strain H39, Plantibacter sp. Strain H53, Pseudomonas oryzihabitans Strain H72, and Microbacterium sp. Strain H83, isolated from residential settings.</title>
        <authorList>
            <person name="Lymperopoulou D."/>
            <person name="Adams R.I."/>
            <person name="Lindow S."/>
            <person name="Coil D.A."/>
            <person name="Jospin G."/>
            <person name="Eisen J.A."/>
        </authorList>
    </citation>
    <scope>NUCLEOTIDE SEQUENCE [LARGE SCALE GENOMIC DNA]</scope>
    <source>
        <strain evidence="3 4">H39</strain>
    </source>
</reference>
<evidence type="ECO:0000313" key="4">
    <source>
        <dbReference type="Proteomes" id="UP000078396"/>
    </source>
</evidence>
<feature type="compositionally biased region" description="Pro residues" evidence="1">
    <location>
        <begin position="29"/>
        <end position="40"/>
    </location>
</feature>
<feature type="chain" id="PRO_5039704739" description="Secreted protein" evidence="2">
    <location>
        <begin position="28"/>
        <end position="177"/>
    </location>
</feature>
<evidence type="ECO:0000256" key="2">
    <source>
        <dbReference type="SAM" id="SignalP"/>
    </source>
</evidence>
<sequence length="177" mass="17406">MVSSRSVVAAVCVAAAGVFGASGVAAAQPAPPPPPPPPPNVNAYTPANPQDFAVYSGSSYAFTTAGLTCMVQRSGPYGCSGVLPGAPNGANLVSGRSGVVPGFGSVGGPIVTEPVNALPPNTRISFGTVSCGGDGATTACVDSVNQSGFVVSPGATWIVNQVNPLVARPEGTNPYFN</sequence>
<dbReference type="OrthoDB" id="4628477at2"/>
<organism evidence="3 4">
    <name type="scientific">Mycolicibacterium iranicum</name>
    <name type="common">Mycobacterium iranicum</name>
    <dbReference type="NCBI Taxonomy" id="912594"/>
    <lineage>
        <taxon>Bacteria</taxon>
        <taxon>Bacillati</taxon>
        <taxon>Actinomycetota</taxon>
        <taxon>Actinomycetes</taxon>
        <taxon>Mycobacteriales</taxon>
        <taxon>Mycobacteriaceae</taxon>
        <taxon>Mycolicibacterium</taxon>
    </lineage>
</organism>
<evidence type="ECO:0008006" key="5">
    <source>
        <dbReference type="Google" id="ProtNLM"/>
    </source>
</evidence>
<dbReference type="RefSeq" id="WP_064284220.1">
    <property type="nucleotide sequence ID" value="NZ_LWCS01000054.1"/>
</dbReference>
<dbReference type="EMBL" id="LWCS01000054">
    <property type="protein sequence ID" value="OAN32473.1"/>
    <property type="molecule type" value="Genomic_DNA"/>
</dbReference>
<evidence type="ECO:0000256" key="1">
    <source>
        <dbReference type="SAM" id="MobiDB-lite"/>
    </source>
</evidence>
<gene>
    <name evidence="3" type="ORF">A4X20_08065</name>
</gene>
<dbReference type="eggNOG" id="ENOG5031MQE">
    <property type="taxonomic scope" value="Bacteria"/>
</dbReference>
<feature type="signal peptide" evidence="2">
    <location>
        <begin position="1"/>
        <end position="27"/>
    </location>
</feature>
<accession>A0A178LN58</accession>
<proteinExistence type="predicted"/>
<feature type="region of interest" description="Disordered" evidence="1">
    <location>
        <begin position="25"/>
        <end position="45"/>
    </location>
</feature>